<name>A0AB74UVA4_9GAMM</name>
<accession>A0AB74UVA4</accession>
<dbReference type="AlphaFoldDB" id="A0AB74UVA4"/>
<organism evidence="1">
    <name type="scientific">Rhodanobacter sp. FW102-FHT14D07</name>
    <dbReference type="NCBI Taxonomy" id="3351462"/>
    <lineage>
        <taxon>Bacteria</taxon>
        <taxon>Pseudomonadati</taxon>
        <taxon>Pseudomonadota</taxon>
        <taxon>Gammaproteobacteria</taxon>
        <taxon>Lysobacterales</taxon>
        <taxon>Rhodanobacteraceae</taxon>
        <taxon>Rhodanobacter</taxon>
    </lineage>
</organism>
<reference evidence="1" key="1">
    <citation type="submission" date="2024-10" db="EMBL/GenBank/DDBJ databases">
        <authorList>
            <person name="Lesea H.P."/>
            <person name="Kuehl J.V."/>
            <person name="Chandonia J.-M."/>
        </authorList>
    </citation>
    <scope>NUCLEOTIDE SEQUENCE</scope>
    <source>
        <strain evidence="1">FW102-FHT14D07</strain>
    </source>
</reference>
<evidence type="ECO:0000313" key="1">
    <source>
        <dbReference type="EMBL" id="XIA19164.1"/>
    </source>
</evidence>
<protein>
    <submittedName>
        <fullName evidence="1">Uncharacterized protein</fullName>
    </submittedName>
</protein>
<gene>
    <name evidence="1" type="ORF">ACFYG5_03195</name>
</gene>
<dbReference type="EMBL" id="CP170721">
    <property type="protein sequence ID" value="XIA19164.1"/>
    <property type="molecule type" value="Genomic_DNA"/>
</dbReference>
<proteinExistence type="predicted"/>
<dbReference type="RefSeq" id="WP_395119653.1">
    <property type="nucleotide sequence ID" value="NZ_CP170721.1"/>
</dbReference>
<sequence>MDEPYSRPERSAEFAIARRHLAEVYRDPCAHCVHRQVAFGKAFCPTLGRTFPRCTRTPGLQFEPDHDTLKGAS</sequence>